<feature type="region of interest" description="Disordered" evidence="1">
    <location>
        <begin position="2725"/>
        <end position="2749"/>
    </location>
</feature>
<feature type="compositionally biased region" description="Polar residues" evidence="1">
    <location>
        <begin position="2732"/>
        <end position="2747"/>
    </location>
</feature>
<dbReference type="GO" id="GO:0060271">
    <property type="term" value="P:cilium assembly"/>
    <property type="evidence" value="ECO:0000318"/>
    <property type="project" value="GO_Central"/>
</dbReference>
<dbReference type="GO" id="GO:0051649">
    <property type="term" value="P:establishment of localization in cell"/>
    <property type="evidence" value="ECO:0007669"/>
    <property type="project" value="Ensembl"/>
</dbReference>
<reference evidence="2" key="3">
    <citation type="submission" date="2025-09" db="UniProtKB">
        <authorList>
            <consortium name="Ensembl"/>
        </authorList>
    </citation>
    <scope>IDENTIFICATION</scope>
    <source>
        <strain evidence="2">broiler</strain>
    </source>
</reference>
<feature type="compositionally biased region" description="Basic residues" evidence="1">
    <location>
        <begin position="1373"/>
        <end position="1386"/>
    </location>
</feature>
<dbReference type="Pfam" id="PF14858">
    <property type="entry name" value="CFAP54_N"/>
    <property type="match status" value="1"/>
</dbReference>
<feature type="region of interest" description="Disordered" evidence="1">
    <location>
        <begin position="1518"/>
        <end position="1556"/>
    </location>
</feature>
<reference evidence="2" key="1">
    <citation type="submission" date="2020-11" db="EMBL/GenBank/DDBJ databases">
        <title>Gallus gallus (Chicken) genome, bGalGal1, GRCg7b, maternal haplotype autosomes + Z &amp; W.</title>
        <authorList>
            <person name="Warren W."/>
            <person name="Formenti G."/>
            <person name="Fedrigo O."/>
            <person name="Haase B."/>
            <person name="Mountcastle J."/>
            <person name="Balacco J."/>
            <person name="Tracey A."/>
            <person name="Schneider V."/>
            <person name="Okimoto R."/>
            <person name="Cheng H."/>
            <person name="Hawken R."/>
            <person name="Howe K."/>
            <person name="Jarvis E.D."/>
        </authorList>
    </citation>
    <scope>NUCLEOTIDE SEQUENCE [LARGE SCALE GENOMIC DNA]</scope>
    <source>
        <strain evidence="2">Broiler</strain>
    </source>
</reference>
<dbReference type="Ensembl" id="ENSGALT00010028647.1">
    <property type="protein sequence ID" value="ENSGALP00010016461.1"/>
    <property type="gene ID" value="ENSGALG00010011960.1"/>
</dbReference>
<dbReference type="OrthoDB" id="2104158at2759"/>
<dbReference type="CTD" id="144535"/>
<evidence type="ECO:0000313" key="3">
    <source>
        <dbReference type="Proteomes" id="UP000000539"/>
    </source>
</evidence>
<feature type="region of interest" description="Disordered" evidence="1">
    <location>
        <begin position="1338"/>
        <end position="1357"/>
    </location>
</feature>
<dbReference type="KEGG" id="gga:417921"/>
<dbReference type="GlyGen" id="A0A8V0YFF9">
    <property type="glycosylation" value="2 sites"/>
</dbReference>
<reference evidence="2" key="2">
    <citation type="submission" date="2025-08" db="UniProtKB">
        <authorList>
            <consortium name="Ensembl"/>
        </authorList>
    </citation>
    <scope>IDENTIFICATION</scope>
    <source>
        <strain evidence="2">broiler</strain>
    </source>
</reference>
<feature type="compositionally biased region" description="Polar residues" evidence="1">
    <location>
        <begin position="1523"/>
        <end position="1532"/>
    </location>
</feature>
<dbReference type="PANTHER" id="PTHR33487">
    <property type="entry name" value="CILIA- AND FLAGELLA-ASSOCIATED PROTEIN 54"/>
    <property type="match status" value="1"/>
</dbReference>
<evidence type="ECO:0000256" key="1">
    <source>
        <dbReference type="SAM" id="MobiDB-lite"/>
    </source>
</evidence>
<dbReference type="GeneID" id="417921"/>
<dbReference type="PANTHER" id="PTHR33487:SF1">
    <property type="entry name" value="CILIA- AND FLAGELLA-ASSOCIATED PROTEIN 54"/>
    <property type="match status" value="1"/>
</dbReference>
<organism evidence="2 3">
    <name type="scientific">Gallus gallus</name>
    <name type="common">Chicken</name>
    <dbReference type="NCBI Taxonomy" id="9031"/>
    <lineage>
        <taxon>Eukaryota</taxon>
        <taxon>Metazoa</taxon>
        <taxon>Chordata</taxon>
        <taxon>Craniata</taxon>
        <taxon>Vertebrata</taxon>
        <taxon>Euteleostomi</taxon>
        <taxon>Archelosauria</taxon>
        <taxon>Archosauria</taxon>
        <taxon>Dinosauria</taxon>
        <taxon>Saurischia</taxon>
        <taxon>Theropoda</taxon>
        <taxon>Coelurosauria</taxon>
        <taxon>Aves</taxon>
        <taxon>Neognathae</taxon>
        <taxon>Galloanserae</taxon>
        <taxon>Galliformes</taxon>
        <taxon>Phasianidae</taxon>
        <taxon>Phasianinae</taxon>
        <taxon>Gallus</taxon>
    </lineage>
</organism>
<proteinExistence type="predicted"/>
<gene>
    <name evidence="2" type="primary">CFAP54</name>
</gene>
<dbReference type="GO" id="GO:0120316">
    <property type="term" value="P:sperm flagellum assembly"/>
    <property type="evidence" value="ECO:0007669"/>
    <property type="project" value="Ensembl"/>
</dbReference>
<evidence type="ECO:0000313" key="2">
    <source>
        <dbReference type="Ensembl" id="ENSGALP00010016461.1"/>
    </source>
</evidence>
<keyword evidence="3" id="KW-1185">Reference proteome</keyword>
<protein>
    <submittedName>
        <fullName evidence="2">Cilia and flagella associated protein 54</fullName>
    </submittedName>
</protein>
<dbReference type="Proteomes" id="UP000000539">
    <property type="component" value="Chromosome 1"/>
</dbReference>
<feature type="region of interest" description="Disordered" evidence="1">
    <location>
        <begin position="1366"/>
        <end position="1396"/>
    </location>
</feature>
<sequence length="3176" mass="359428">MAEPAEPPPPAPVPRPAAFFGAVAPGNPVVDSLEAELRDVVRFLRRLRGTGEAEPHWHELHRRGANTLFNIWIKYKPRLPDWYYNDKLLKVGDSLAQIKEYKLALTQCYGRYLQQFCSVNPDDITDDENQFKSTFFPNGFRDKNAALTFHALQERNVCVYQMVCNSDRNLQKQESLQTCFKVLSSLRLTMQMALPQQNLCWLIYNGTIHIYMICRHLMMIGQSAKVLEYLLWASICMELSIPLLSVHYLTWRATLYAAVSQCYFDCQAGIHGEVFARRGLIQINELKQLENISSSQKSSETGKIFREATIKMSVMIFKRAVYESRRKPKSYFRPKLRVNLKEAQNLPWPRTTTEQLLMEMFDGTASQFLAILEALSDSSRRVLHPTPPVPDEPEIRDVISELFFAGLEILSGGVSSTDVQGDDCTDKFGIINASSTLLQLILTGEKRVSGEAAVKFAKLAFNYEEWDVFDSAIVFVTNFLQAQNDPRWKKAEVELKLLTLMKPLLFPRKFRHGFSVSENNTKGDHMPRVSDKKRTVRSSLKCGEPSHDLIILATTVFSYVSTSKQNILPDKEILFDVITFLWQKCKTGLQLIQINGIGNFKYNHKYKASKWVYVLWIINEVILQSNVADTDVVMVAEITLCLTAILENMADSASKSKKKAGKRSVILSEDDSCDIPEILMRSPTEQLQLAYEYLEKTINEMNKSRLMTFLPDGKSILDDCCTKVDSHGQNLSSVLEWSNDKTRTGNSFLMDLHLELIQAQHRIAVKLLKMTQSVQKDGKSLKSSKYHVKNNEDSHYLTEADIMGKIKKNKLSRAIFLMEKAVQMFPKDLSTSSQRQLLKEALTLIEQVEAEQSALYHSLKEFMSSKKKSKIPPPPLLLSRSHCSMTFKPASFSSDVQVAWYSILGCVAGESNTKVRLNNNKLPNAGEEILADGKSLLEVQGLDPNEKYIFAVAAYSSDGKLIGDAIGETTRPILAYPPLSATTVRAYLTQVAYQTGNYTLARGAFSPMWDYFVSNSSPLPTNAAVISARSTLTISEKRLRFEAVSQTSPITLYLFLRNIFAICDINITEGALFCDSICCDEILYKEQVGRLAECERMTVAIELSNFLNDASYALQAVVQCYGLLAPIIYHKISAVPVVQILIKCLAILQEIPSATLQRRQAGCYESIQHMIACTSFYTAKVLRSWKEYELAVIIINYGKNLLDSSQTTATGQPGATETEETHKIKNISAKTSHLAAMEKATENLSALESNLLRLTQPARGSKLAGQEDPLFLYPIISCWTSNTAYREVMKFRNKSRFLEFFIQVLHKILNEEKFHSVLEWAENVQTFLKRRNNHILGISETPRQKTSSPSEPEGTKKYTVGVKEFQKSTKTSPVKKQKAPALKKKGKETPSPTRKRQTLRQYFMKHPNIMKSPEAQRKHKEELQKVAHNTLVVLLKPAVSNYLNRKKFHQICLEEMPWKSQMNIYLANAHYNLFKKKLEEQYNIGICGFHHQDSYNILDPEIFSLNNSGTVVVREAVENNRRTSNPLKSPSELTKKQTYTDRSSQHSTKLWGRDTPQTQMTNDMEISISLSPKECRQFPSYTILLDHFTKIFLHLRRAAVLAHRGGHWTLLQNACRELWNYTQESQSISNRSHSQKDAFPITREFLRNTVWLPFYLASDMIIDMITELQASNSLKIVEPEGDFCIPSCLGGITDENGGSNLHPQSPLDDVNVVDLKWICNLILKTLEFLYQMKKWEALVHIALQFNVFTHERYTEQVSPLLVYAQRQLLERIQQFGGPGSHESNFTKYLSDNANKLSCRDYIGQNLQLPVARSASILVFPGCFFCPEMKNDYADGSQAKPIVYVPLDVKDALQCFRESLKKSKYHSRALKHSRKLLSLFLAYTQEVVGRTISQISPDRRLEFNVGAELAFLPTPSDLSQEKFNFSSSIERKPIPQSQLSLIVSSYEQTIEILEVNNQRDLKVQALHELGNLHFYAGNKRAAFKYWCQALDETLNTDDILNTWQELGFPKNATECFAVGRSTDICQKFLSQAGIWGCLHAAVLVAKIAQYITTSNVRLRTRYCQFSAILFKSLFRASLPHPTSDCDFAQYETQMLIPGIDLFSDRYRADISTVVASLNFLMFELHCAKQNLTILPLFTLYQYFISEICKDPAKCIEGRIFKIKVLTDIGFFTEAFHELCLLNCGERIPWKIPAGYKINEEIKTLLYFDSSKSLLSFTNLQVLEDIFNWSLSLTVVPLCNQQIMNKLILAKMHFIICLSATINNVPEKVEKCIYSVDNMPDGNTPSNVKVDAVKNFRQREQRDTVMQLIDCEAELNMAMLKGILLQEAEESLNCLVQNIQDKYDGKIYHCSAEDLEVLTEAKLQLAAISQQWHRAALSVALAFSAIRLLQDADIFRMTATNFQEEKDKRDSLDSCVEDAQQPHSTIAQDHLNVRLWLRCRKMLVTALATQLHSVGDKEENNVAERRSIVKEVILEAEAFGDTETQAEMMVQAAILDLQEGCPMADIKILLQNIISLLQEDKFISPPASLTLVKSMLLMTDILALQTIENMEYCSAVDPLNLLNLAHDITLKEIFSCGEYIEQQIEDSTLTCLVLPAKNIYLPYINLLAQVKMRIGNTLAERVACTPEREDPLQWLHALKHLETALKLCRASATEVLDMEAQLLFQIGKVECQIAKAGNNKPYQAVETLLEAIKLSQQHDQNFELIRRSYLEIALLYLHFATNNENLSQRDKTVPSKSEISAGELSSSPGETLKSEGYKVRAWIAVRAARQVSEAVVASQLLIGMESIKEHNVKDALQQKIPEFASMDLLASYRDYLSDEYNVVCGSHTASSTENKQTIQEDQNQNEGMECLDTSSNQKKEIITWVHLIRYHSYIEGLCHTNLFAAHKSGLGSLSGRDGHLNSLCDSWVVLRVAEMHSFLKKHLLEYSVCCLESFPEQLRDLEVSRGCSPDSPKTSLEDSGISPKVSCVKIASQVSVVAEAGSHMESRAANASNKEISIQWYIPSLAKPANGADTKVLLLYAYNTQPVKISNVKFFSSMSVFSGQLWIPLARIISLREKLSNLKHQVEMLMQSLGNSPAAEPTSFLEQNEALKTTPSEEAEMNIARVHLDEKTEEMATRCLSEVKALLSAVPVLALTLTEIPFDINLQSIASLEDMFDLANGCTITEESLFSWIISLFH</sequence>
<dbReference type="GO" id="GO:0005576">
    <property type="term" value="C:extracellular region"/>
    <property type="evidence" value="ECO:0007669"/>
    <property type="project" value="GOC"/>
</dbReference>
<dbReference type="RefSeq" id="XP_003640413.3">
    <property type="nucleotide sequence ID" value="XM_003640365.6"/>
</dbReference>
<accession>A0A8V0YFF9</accession>
<dbReference type="GO" id="GO:0120197">
    <property type="term" value="P:mucociliary clearance"/>
    <property type="evidence" value="ECO:0007669"/>
    <property type="project" value="Ensembl"/>
</dbReference>
<dbReference type="GeneTree" id="ENSGT00940000162446"/>
<dbReference type="GO" id="GO:0090660">
    <property type="term" value="P:cerebrospinal fluid circulation"/>
    <property type="evidence" value="ECO:0007669"/>
    <property type="project" value="Ensembl"/>
</dbReference>
<dbReference type="InterPro" id="IPR027912">
    <property type="entry name" value="CFAP54"/>
</dbReference>
<name>A0A8V0YFF9_CHICK</name>
<dbReference type="OMA" id="FTELNIM"/>